<evidence type="ECO:0000259" key="1">
    <source>
        <dbReference type="Pfam" id="PF23438"/>
    </source>
</evidence>
<organism evidence="2 3">
    <name type="scientific">Methanocorpusculum labreanum (strain ATCC 43576 / DSM 4855 / Z)</name>
    <dbReference type="NCBI Taxonomy" id="410358"/>
    <lineage>
        <taxon>Archaea</taxon>
        <taxon>Methanobacteriati</taxon>
        <taxon>Methanobacteriota</taxon>
        <taxon>Stenosarchaea group</taxon>
        <taxon>Methanomicrobia</taxon>
        <taxon>Methanomicrobiales</taxon>
        <taxon>Methanocorpusculaceae</taxon>
        <taxon>Methanocorpusculum</taxon>
    </lineage>
</organism>
<keyword evidence="3" id="KW-1185">Reference proteome</keyword>
<dbReference type="STRING" id="410358.Mlab_0736"/>
<name>A2SRF2_METLZ</name>
<dbReference type="InterPro" id="IPR055547">
    <property type="entry name" value="DUF7123"/>
</dbReference>
<dbReference type="HOGENOM" id="CLU_172273_1_0_2"/>
<dbReference type="RefSeq" id="WP_011833109.1">
    <property type="nucleotide sequence ID" value="NC_008942.1"/>
</dbReference>
<feature type="domain" description="DUF7123" evidence="1">
    <location>
        <begin position="6"/>
        <end position="79"/>
    </location>
</feature>
<reference evidence="2 3" key="1">
    <citation type="journal article" date="2009" name="Stand. Genomic Sci.">
        <title>Complete genome sequence of Methanocorpusculum labreanum type strain Z.</title>
        <authorList>
            <person name="Anderson I.J."/>
            <person name="Sieprawska-Lupa M."/>
            <person name="Goltsman E."/>
            <person name="Lapidus A."/>
            <person name="Copeland A."/>
            <person name="Glavina Del Rio T."/>
            <person name="Tice H."/>
            <person name="Dalin E."/>
            <person name="Barry K."/>
            <person name="Pitluck S."/>
            <person name="Hauser L."/>
            <person name="Land M."/>
            <person name="Lucas S."/>
            <person name="Richardson P."/>
            <person name="Whitman W.B."/>
            <person name="Kyrpides N.C."/>
        </authorList>
    </citation>
    <scope>NUCLEOTIDE SEQUENCE [LARGE SCALE GENOMIC DNA]</scope>
    <source>
        <strain evidence="3">ATCC 43576 / DSM 4855 / Z</strain>
    </source>
</reference>
<evidence type="ECO:0000313" key="2">
    <source>
        <dbReference type="EMBL" id="ABN06908.1"/>
    </source>
</evidence>
<dbReference type="KEGG" id="mla:Mlab_0736"/>
<dbReference type="GeneID" id="4795250"/>
<sequence>MAEPKTILERYNETQAKILGYLKAGVSKGGRFFKAKYIAKDLGLSSKEVGTNLAILSEICDELDISRWSYSNSTTWMVTSKSMQY</sequence>
<gene>
    <name evidence="2" type="ordered locus">Mlab_0736</name>
</gene>
<accession>A2SRF2</accession>
<dbReference type="AlphaFoldDB" id="A2SRF2"/>
<dbReference type="OrthoDB" id="259485at2157"/>
<protein>
    <recommendedName>
        <fullName evidence="1">DUF7123 domain-containing protein</fullName>
    </recommendedName>
</protein>
<dbReference type="eggNOG" id="arCOG02866">
    <property type="taxonomic scope" value="Archaea"/>
</dbReference>
<proteinExistence type="predicted"/>
<dbReference type="EMBL" id="CP000559">
    <property type="protein sequence ID" value="ABN06908.1"/>
    <property type="molecule type" value="Genomic_DNA"/>
</dbReference>
<evidence type="ECO:0000313" key="3">
    <source>
        <dbReference type="Proteomes" id="UP000000365"/>
    </source>
</evidence>
<dbReference type="Proteomes" id="UP000000365">
    <property type="component" value="Chromosome"/>
</dbReference>
<dbReference type="Pfam" id="PF23438">
    <property type="entry name" value="DUF7123"/>
    <property type="match status" value="1"/>
</dbReference>